<accession>A0A9J5ZSW8</accession>
<comment type="caution">
    <text evidence="1">The sequence shown here is derived from an EMBL/GenBank/DDBJ whole genome shotgun (WGS) entry which is preliminary data.</text>
</comment>
<dbReference type="AlphaFoldDB" id="A0A9J5ZSW8"/>
<evidence type="ECO:0000313" key="2">
    <source>
        <dbReference type="Proteomes" id="UP000824120"/>
    </source>
</evidence>
<proteinExistence type="predicted"/>
<sequence>MVFVHRPIDIGRRLPASVVACAHRSTDVECGLLASSVAYTQRSIDVGWPASIVRGLHTSVRRRRT</sequence>
<name>A0A9J5ZSW8_SOLCO</name>
<gene>
    <name evidence="1" type="ORF">H5410_015197</name>
</gene>
<evidence type="ECO:0000313" key="1">
    <source>
        <dbReference type="EMBL" id="KAG5615373.1"/>
    </source>
</evidence>
<keyword evidence="2" id="KW-1185">Reference proteome</keyword>
<protein>
    <submittedName>
        <fullName evidence="1">Uncharacterized protein</fullName>
    </submittedName>
</protein>
<dbReference type="Proteomes" id="UP000824120">
    <property type="component" value="Chromosome 3"/>
</dbReference>
<organism evidence="1 2">
    <name type="scientific">Solanum commersonii</name>
    <name type="common">Commerson's wild potato</name>
    <name type="synonym">Commerson's nightshade</name>
    <dbReference type="NCBI Taxonomy" id="4109"/>
    <lineage>
        <taxon>Eukaryota</taxon>
        <taxon>Viridiplantae</taxon>
        <taxon>Streptophyta</taxon>
        <taxon>Embryophyta</taxon>
        <taxon>Tracheophyta</taxon>
        <taxon>Spermatophyta</taxon>
        <taxon>Magnoliopsida</taxon>
        <taxon>eudicotyledons</taxon>
        <taxon>Gunneridae</taxon>
        <taxon>Pentapetalae</taxon>
        <taxon>asterids</taxon>
        <taxon>lamiids</taxon>
        <taxon>Solanales</taxon>
        <taxon>Solanaceae</taxon>
        <taxon>Solanoideae</taxon>
        <taxon>Solaneae</taxon>
        <taxon>Solanum</taxon>
    </lineage>
</organism>
<reference evidence="1 2" key="1">
    <citation type="submission" date="2020-09" db="EMBL/GenBank/DDBJ databases">
        <title>De no assembly of potato wild relative species, Solanum commersonii.</title>
        <authorList>
            <person name="Cho K."/>
        </authorList>
    </citation>
    <scope>NUCLEOTIDE SEQUENCE [LARGE SCALE GENOMIC DNA]</scope>
    <source>
        <strain evidence="1">LZ3.2</strain>
        <tissue evidence="1">Leaf</tissue>
    </source>
</reference>
<dbReference type="EMBL" id="JACXVP010000003">
    <property type="protein sequence ID" value="KAG5615373.1"/>
    <property type="molecule type" value="Genomic_DNA"/>
</dbReference>